<dbReference type="EMBL" id="VSSQ01000573">
    <property type="protein sequence ID" value="MPL97755.1"/>
    <property type="molecule type" value="Genomic_DNA"/>
</dbReference>
<name>A0A644W204_9ZZZZ</name>
<protein>
    <submittedName>
        <fullName evidence="1">Uncharacterized protein</fullName>
    </submittedName>
</protein>
<reference evidence="1" key="1">
    <citation type="submission" date="2019-08" db="EMBL/GenBank/DDBJ databases">
        <authorList>
            <person name="Kucharzyk K."/>
            <person name="Murdoch R.W."/>
            <person name="Higgins S."/>
            <person name="Loffler F."/>
        </authorList>
    </citation>
    <scope>NUCLEOTIDE SEQUENCE</scope>
</reference>
<proteinExistence type="predicted"/>
<comment type="caution">
    <text evidence="1">The sequence shown here is derived from an EMBL/GenBank/DDBJ whole genome shotgun (WGS) entry which is preliminary data.</text>
</comment>
<gene>
    <name evidence="1" type="ORF">SDC9_43950</name>
</gene>
<organism evidence="1">
    <name type="scientific">bioreactor metagenome</name>
    <dbReference type="NCBI Taxonomy" id="1076179"/>
    <lineage>
        <taxon>unclassified sequences</taxon>
        <taxon>metagenomes</taxon>
        <taxon>ecological metagenomes</taxon>
    </lineage>
</organism>
<dbReference type="AlphaFoldDB" id="A0A644W204"/>
<evidence type="ECO:0000313" key="1">
    <source>
        <dbReference type="EMBL" id="MPL97755.1"/>
    </source>
</evidence>
<dbReference type="PROSITE" id="PS51257">
    <property type="entry name" value="PROKAR_LIPOPROTEIN"/>
    <property type="match status" value="1"/>
</dbReference>
<sequence length="229" mass="26757">MKISVPGVIILLMLLSLLTAGCRKDSDLPPEDLGYSYFPYTPGSYMIYNVDSTYYDDFYDTVKHYSFQLKEIYESLFNDAQGRPCIRIERWLKMNDSADWYLRDVWYSCLTTSVAERVEENVRFTRLVFPVRTNTEWDGNAFNENDEQIYEYDEIDEPYSLGLLSFDSTVTVLQNVSSNLIEEKNQYEIYARNVGLVYKKFRDIDKDFVSGSIVAGVDYSWQLTSFGHN</sequence>
<accession>A0A644W204</accession>